<keyword evidence="2" id="KW-0472">Membrane</keyword>
<feature type="region of interest" description="Disordered" evidence="1">
    <location>
        <begin position="1"/>
        <end position="102"/>
    </location>
</feature>
<evidence type="ECO:0000256" key="2">
    <source>
        <dbReference type="SAM" id="Phobius"/>
    </source>
</evidence>
<dbReference type="EMBL" id="JBHSDL010000007">
    <property type="protein sequence ID" value="MFC4373922.1"/>
    <property type="molecule type" value="Genomic_DNA"/>
</dbReference>
<keyword evidence="2" id="KW-0812">Transmembrane</keyword>
<evidence type="ECO:0008006" key="5">
    <source>
        <dbReference type="Google" id="ProtNLM"/>
    </source>
</evidence>
<sequence>MTSDDAESKKDDATPAEKPDLAKAAAPADDSAKSTATEAGTSETAAASTEAKAATADAKAEATESKAEATGGETSKTTESAAATPAAATPAAATPAGAVAAGGGKGKRPVGWLVAAGTGVVAIGAITAATVFFLQSSDRGEKLDAIADSTDAACAYGKTAMNFDYTTGLDDYIESMRTGATGETLEQFTTAGEVLKGLLIEQQVKSRSEDMQCAYLSGSTDEVKTMVTFAQYRTNVTGTDKEPVNIAIEMTLERDGDQWLVSKMDSPVLKNSGGLPPGIPGGVPAAPGDAEGAPAPAPTPGN</sequence>
<comment type="caution">
    <text evidence="3">The sequence shown here is derived from an EMBL/GenBank/DDBJ whole genome shotgun (WGS) entry which is preliminary data.</text>
</comment>
<feature type="compositionally biased region" description="Low complexity" evidence="1">
    <location>
        <begin position="22"/>
        <end position="57"/>
    </location>
</feature>
<accession>A0ABV8VGK7</accession>
<evidence type="ECO:0000313" key="4">
    <source>
        <dbReference type="Proteomes" id="UP001595844"/>
    </source>
</evidence>
<feature type="compositionally biased region" description="Basic and acidic residues" evidence="1">
    <location>
        <begin position="58"/>
        <end position="67"/>
    </location>
</feature>
<evidence type="ECO:0000256" key="1">
    <source>
        <dbReference type="SAM" id="MobiDB-lite"/>
    </source>
</evidence>
<gene>
    <name evidence="3" type="ORF">ACFO5K_07375</name>
</gene>
<name>A0ABV8VGK7_9NOCA</name>
<keyword evidence="2" id="KW-1133">Transmembrane helix</keyword>
<organism evidence="3 4">
    <name type="scientific">Nocardia halotolerans</name>
    <dbReference type="NCBI Taxonomy" id="1755878"/>
    <lineage>
        <taxon>Bacteria</taxon>
        <taxon>Bacillati</taxon>
        <taxon>Actinomycetota</taxon>
        <taxon>Actinomycetes</taxon>
        <taxon>Mycobacteriales</taxon>
        <taxon>Nocardiaceae</taxon>
        <taxon>Nocardia</taxon>
    </lineage>
</organism>
<dbReference type="Proteomes" id="UP001595844">
    <property type="component" value="Unassembled WGS sequence"/>
</dbReference>
<feature type="transmembrane region" description="Helical" evidence="2">
    <location>
        <begin position="110"/>
        <end position="134"/>
    </location>
</feature>
<feature type="compositionally biased region" description="Low complexity" evidence="1">
    <location>
        <begin position="282"/>
        <end position="294"/>
    </location>
</feature>
<proteinExistence type="predicted"/>
<reference evidence="4" key="1">
    <citation type="journal article" date="2019" name="Int. J. Syst. Evol. Microbiol.">
        <title>The Global Catalogue of Microorganisms (GCM) 10K type strain sequencing project: providing services to taxonomists for standard genome sequencing and annotation.</title>
        <authorList>
            <consortium name="The Broad Institute Genomics Platform"/>
            <consortium name="The Broad Institute Genome Sequencing Center for Infectious Disease"/>
            <person name="Wu L."/>
            <person name="Ma J."/>
        </authorList>
    </citation>
    <scope>NUCLEOTIDE SEQUENCE [LARGE SCALE GENOMIC DNA]</scope>
    <source>
        <strain evidence="4">IBRC-M 10490</strain>
    </source>
</reference>
<feature type="compositionally biased region" description="Low complexity" evidence="1">
    <location>
        <begin position="81"/>
        <end position="99"/>
    </location>
</feature>
<evidence type="ECO:0000313" key="3">
    <source>
        <dbReference type="EMBL" id="MFC4373922.1"/>
    </source>
</evidence>
<feature type="region of interest" description="Disordered" evidence="1">
    <location>
        <begin position="267"/>
        <end position="302"/>
    </location>
</feature>
<keyword evidence="4" id="KW-1185">Reference proteome</keyword>
<dbReference type="RefSeq" id="WP_378557830.1">
    <property type="nucleotide sequence ID" value="NZ_JBHSDL010000007.1"/>
</dbReference>
<protein>
    <recommendedName>
        <fullName evidence="5">Mce-associated membrane protein</fullName>
    </recommendedName>
</protein>
<feature type="compositionally biased region" description="Basic and acidic residues" evidence="1">
    <location>
        <begin position="1"/>
        <end position="21"/>
    </location>
</feature>